<reference evidence="3" key="1">
    <citation type="submission" date="2021-03" db="EMBL/GenBank/DDBJ databases">
        <authorList>
            <person name="Wang G."/>
        </authorList>
    </citation>
    <scope>NUCLEOTIDE SEQUENCE</scope>
    <source>
        <strain evidence="3">KCTC 12899</strain>
    </source>
</reference>
<dbReference type="PANTHER" id="PTHR33383:SF1">
    <property type="entry name" value="MEMBRANE PROTEIN INSERTION EFFICIENCY FACTOR-RELATED"/>
    <property type="match status" value="1"/>
</dbReference>
<evidence type="ECO:0000256" key="1">
    <source>
        <dbReference type="HAMAP-Rule" id="MF_00386"/>
    </source>
</evidence>
<dbReference type="HAMAP" id="MF_00386">
    <property type="entry name" value="UPF0161_YidD"/>
    <property type="match status" value="1"/>
</dbReference>
<keyword evidence="1" id="KW-1003">Cell membrane</keyword>
<dbReference type="AlphaFoldDB" id="A0A8J7U877"/>
<comment type="similarity">
    <text evidence="1">Belongs to the UPF0161 family.</text>
</comment>
<dbReference type="GO" id="GO:0005886">
    <property type="term" value="C:plasma membrane"/>
    <property type="evidence" value="ECO:0007669"/>
    <property type="project" value="UniProtKB-SubCell"/>
</dbReference>
<dbReference type="Pfam" id="PF01809">
    <property type="entry name" value="YidD"/>
    <property type="match status" value="1"/>
</dbReference>
<gene>
    <name evidence="3" type="primary">yidD</name>
    <name evidence="3" type="ORF">J3U88_27425</name>
</gene>
<dbReference type="EMBL" id="JAFREP010000033">
    <property type="protein sequence ID" value="MBO1322236.1"/>
    <property type="molecule type" value="Genomic_DNA"/>
</dbReference>
<accession>A0A8J7U877</accession>
<organism evidence="3 4">
    <name type="scientific">Acanthopleuribacter pedis</name>
    <dbReference type="NCBI Taxonomy" id="442870"/>
    <lineage>
        <taxon>Bacteria</taxon>
        <taxon>Pseudomonadati</taxon>
        <taxon>Acidobacteriota</taxon>
        <taxon>Holophagae</taxon>
        <taxon>Acanthopleuribacterales</taxon>
        <taxon>Acanthopleuribacteraceae</taxon>
        <taxon>Acanthopleuribacter</taxon>
    </lineage>
</organism>
<proteinExistence type="inferred from homology"/>
<protein>
    <recommendedName>
        <fullName evidence="1">Putative membrane protein insertion efficiency factor</fullName>
    </recommendedName>
</protein>
<feature type="region of interest" description="Disordered" evidence="2">
    <location>
        <begin position="77"/>
        <end position="102"/>
    </location>
</feature>
<name>A0A8J7U877_9BACT</name>
<dbReference type="PANTHER" id="PTHR33383">
    <property type="entry name" value="MEMBRANE PROTEIN INSERTION EFFICIENCY FACTOR-RELATED"/>
    <property type="match status" value="1"/>
</dbReference>
<comment type="function">
    <text evidence="1">Could be involved in insertion of integral membrane proteins into the membrane.</text>
</comment>
<evidence type="ECO:0000313" key="4">
    <source>
        <dbReference type="Proteomes" id="UP000664417"/>
    </source>
</evidence>
<comment type="subcellular location">
    <subcellularLocation>
        <location evidence="1">Cell membrane</location>
        <topology evidence="1">Peripheral membrane protein</topology>
        <orientation evidence="1">Cytoplasmic side</orientation>
    </subcellularLocation>
</comment>
<keyword evidence="1" id="KW-0472">Membrane</keyword>
<evidence type="ECO:0000313" key="3">
    <source>
        <dbReference type="EMBL" id="MBO1322236.1"/>
    </source>
</evidence>
<keyword evidence="4" id="KW-1185">Reference proteome</keyword>
<dbReference type="Proteomes" id="UP000664417">
    <property type="component" value="Unassembled WGS sequence"/>
</dbReference>
<sequence>MLIQFYRYCISPMFPAVCRFHPSCSTYGLEAFKTYSLPKALFLTAYRILRCNPFSRGGYDPLPLPGESLFKTGVAEGAHDHEGPCAQDGAGTATETATKVDP</sequence>
<feature type="compositionally biased region" description="Polar residues" evidence="2">
    <location>
        <begin position="93"/>
        <end position="102"/>
    </location>
</feature>
<comment type="caution">
    <text evidence="3">The sequence shown here is derived from an EMBL/GenBank/DDBJ whole genome shotgun (WGS) entry which is preliminary data.</text>
</comment>
<evidence type="ECO:0000256" key="2">
    <source>
        <dbReference type="SAM" id="MobiDB-lite"/>
    </source>
</evidence>
<dbReference type="NCBIfam" id="TIGR00278">
    <property type="entry name" value="membrane protein insertion efficiency factor YidD"/>
    <property type="match status" value="1"/>
</dbReference>
<dbReference type="InterPro" id="IPR002696">
    <property type="entry name" value="Membr_insert_effic_factor_YidD"/>
</dbReference>
<dbReference type="SMART" id="SM01234">
    <property type="entry name" value="Haemolytic"/>
    <property type="match status" value="1"/>
</dbReference>